<dbReference type="AlphaFoldDB" id="A0A160KQR9"/>
<dbReference type="EMBL" id="CP015515">
    <property type="protein sequence ID" value="AND15920.1"/>
    <property type="molecule type" value="Genomic_DNA"/>
</dbReference>
<organism evidence="1 2">
    <name type="scientific">Rathayibacter tritici</name>
    <dbReference type="NCBI Taxonomy" id="33888"/>
    <lineage>
        <taxon>Bacteria</taxon>
        <taxon>Bacillati</taxon>
        <taxon>Actinomycetota</taxon>
        <taxon>Actinomycetes</taxon>
        <taxon>Micrococcales</taxon>
        <taxon>Microbacteriaceae</taxon>
        <taxon>Rathayibacter</taxon>
    </lineage>
</organism>
<dbReference type="Pfam" id="PF00805">
    <property type="entry name" value="Pentapeptide"/>
    <property type="match status" value="1"/>
</dbReference>
<evidence type="ECO:0000313" key="2">
    <source>
        <dbReference type="Proteomes" id="UP000077071"/>
    </source>
</evidence>
<keyword evidence="2" id="KW-1185">Reference proteome</keyword>
<proteinExistence type="predicted"/>
<sequence length="236" mass="25687">MNLQDDYRCGVHERLRPLGFKGCTVFDCFGAGQKVSQDTFAGVSWRVDPGSRPSMFEVFSVVRQLHEVLWFVNGARLATLGFEPLAAELTEASARIERLADGSATEIVDIDVDDVRHQVRHLLLAASDHVRAIACRQRGKVRLPGRVRPGADLLGVAFRDTDLRGADLRSSYLIGSDLRGSDLRGADVLGADLRDADVSGADLSEALYLSQTQVNAANGDFSTLLPAGLERPAHWS</sequence>
<dbReference type="PANTHER" id="PTHR14136:SF17">
    <property type="entry name" value="BTB_POZ DOMAIN-CONTAINING PROTEIN KCTD9"/>
    <property type="match status" value="1"/>
</dbReference>
<evidence type="ECO:0008006" key="3">
    <source>
        <dbReference type="Google" id="ProtNLM"/>
    </source>
</evidence>
<gene>
    <name evidence="1" type="ORF">A6122_0767</name>
</gene>
<dbReference type="PATRIC" id="fig|33888.3.peg.857"/>
<dbReference type="KEGG" id="rtn:A6122_0767"/>
<dbReference type="STRING" id="33888.A6122_0767"/>
<dbReference type="Proteomes" id="UP000077071">
    <property type="component" value="Chromosome"/>
</dbReference>
<dbReference type="RefSeq" id="WP_237358230.1">
    <property type="nucleotide sequence ID" value="NZ_CP015515.1"/>
</dbReference>
<accession>A0A160KQR9</accession>
<dbReference type="SUPFAM" id="SSF141571">
    <property type="entry name" value="Pentapeptide repeat-like"/>
    <property type="match status" value="1"/>
</dbReference>
<evidence type="ECO:0000313" key="1">
    <source>
        <dbReference type="EMBL" id="AND15920.1"/>
    </source>
</evidence>
<reference evidence="1 2" key="1">
    <citation type="submission" date="2016-05" db="EMBL/GenBank/DDBJ databases">
        <title>Complete genome sequence of Rathayibacter tritici NCPPB 1953.</title>
        <authorList>
            <person name="Park J."/>
            <person name="Lee H.-H."/>
            <person name="Lee S.-W."/>
            <person name="Seo Y.-S."/>
        </authorList>
    </citation>
    <scope>NUCLEOTIDE SEQUENCE [LARGE SCALE GENOMIC DNA]</scope>
    <source>
        <strain evidence="1 2">NCPPB 1953</strain>
    </source>
</reference>
<dbReference type="InterPro" id="IPR051082">
    <property type="entry name" value="Pentapeptide-BTB/POZ_domain"/>
</dbReference>
<dbReference type="Gene3D" id="2.160.20.80">
    <property type="entry name" value="E3 ubiquitin-protein ligase SopA"/>
    <property type="match status" value="1"/>
</dbReference>
<dbReference type="InterPro" id="IPR001646">
    <property type="entry name" value="5peptide_repeat"/>
</dbReference>
<dbReference type="PANTHER" id="PTHR14136">
    <property type="entry name" value="BTB_POZ DOMAIN-CONTAINING PROTEIN KCTD9"/>
    <property type="match status" value="1"/>
</dbReference>
<name>A0A160KQR9_9MICO</name>
<protein>
    <recommendedName>
        <fullName evidence="3">Pentapeptide repeat-containing protein</fullName>
    </recommendedName>
</protein>